<proteinExistence type="predicted"/>
<dbReference type="OrthoDB" id="166524at2759"/>
<evidence type="ECO:0000313" key="3">
    <source>
        <dbReference type="EMBL" id="TMW67259.1"/>
    </source>
</evidence>
<name>A0A8K1FNF2_PYTOL</name>
<keyword evidence="4" id="KW-1185">Reference proteome</keyword>
<gene>
    <name evidence="3" type="ORF">Poli38472_012375</name>
</gene>
<dbReference type="EMBL" id="SPLM01000005">
    <property type="protein sequence ID" value="TMW67259.1"/>
    <property type="molecule type" value="Genomic_DNA"/>
</dbReference>
<reference evidence="3" key="1">
    <citation type="submission" date="2019-03" db="EMBL/GenBank/DDBJ databases">
        <title>Long read genome sequence of the mycoparasitic Pythium oligandrum ATCC 38472 isolated from sugarbeet rhizosphere.</title>
        <authorList>
            <person name="Gaulin E."/>
        </authorList>
    </citation>
    <scope>NUCLEOTIDE SEQUENCE</scope>
    <source>
        <strain evidence="3">ATCC 38472_TT</strain>
    </source>
</reference>
<feature type="coiled-coil region" evidence="1">
    <location>
        <begin position="64"/>
        <end position="116"/>
    </location>
</feature>
<evidence type="ECO:0000313" key="4">
    <source>
        <dbReference type="Proteomes" id="UP000794436"/>
    </source>
</evidence>
<evidence type="ECO:0000256" key="2">
    <source>
        <dbReference type="SAM" id="MobiDB-lite"/>
    </source>
</evidence>
<evidence type="ECO:0000256" key="1">
    <source>
        <dbReference type="SAM" id="Coils"/>
    </source>
</evidence>
<dbReference type="AlphaFoldDB" id="A0A8K1FNF2"/>
<sequence>MVEDSLALRNRVSWDETSENPSSSESSEPVEPRVARSRKQESTEADKKKRTKKKPTYLVRKEEVDLLREEARTLQETVTRLRIERGLPTEREMRSLELAQNENDILREKIRKKSLSTGRLRSLVTKHTNHLRPRPMETFIHLGCDLAARRATLVSLRETIFQHGQEYLQERFRHQDEQAEYQVTERYEDPEGNRHSDISDIVHFEGVQSVKQVYDALVYYLSNMELTVSEQLGNLTLREDIDAIDTRISNHRFVSRSDHGIATETNTVFCTQYWENHEQHDVVATLSLRSFHTEDDLVVVMKRCASLTLHQPRFKVDRVALKDMHEKMGNWGVVMVNSLRGALYRR</sequence>
<feature type="region of interest" description="Disordered" evidence="2">
    <location>
        <begin position="1"/>
        <end position="54"/>
    </location>
</feature>
<organism evidence="3 4">
    <name type="scientific">Pythium oligandrum</name>
    <name type="common">Mycoparasitic fungus</name>
    <dbReference type="NCBI Taxonomy" id="41045"/>
    <lineage>
        <taxon>Eukaryota</taxon>
        <taxon>Sar</taxon>
        <taxon>Stramenopiles</taxon>
        <taxon>Oomycota</taxon>
        <taxon>Peronosporomycetes</taxon>
        <taxon>Pythiales</taxon>
        <taxon>Pythiaceae</taxon>
        <taxon>Pythium</taxon>
    </lineage>
</organism>
<dbReference type="Proteomes" id="UP000794436">
    <property type="component" value="Unassembled WGS sequence"/>
</dbReference>
<accession>A0A8K1FNF2</accession>
<feature type="compositionally biased region" description="Basic and acidic residues" evidence="2">
    <location>
        <begin position="30"/>
        <end position="47"/>
    </location>
</feature>
<comment type="caution">
    <text evidence="3">The sequence shown here is derived from an EMBL/GenBank/DDBJ whole genome shotgun (WGS) entry which is preliminary data.</text>
</comment>
<protein>
    <submittedName>
        <fullName evidence="3">Uncharacterized protein</fullName>
    </submittedName>
</protein>
<keyword evidence="1" id="KW-0175">Coiled coil</keyword>
<feature type="compositionally biased region" description="Low complexity" evidence="2">
    <location>
        <begin position="19"/>
        <end position="29"/>
    </location>
</feature>